<dbReference type="PROSITE" id="PS51375">
    <property type="entry name" value="PPR"/>
    <property type="match status" value="6"/>
</dbReference>
<gene>
    <name evidence="3" type="ORF">GOP47_0010979</name>
</gene>
<organism evidence="3 4">
    <name type="scientific">Adiantum capillus-veneris</name>
    <name type="common">Maidenhair fern</name>
    <dbReference type="NCBI Taxonomy" id="13818"/>
    <lineage>
        <taxon>Eukaryota</taxon>
        <taxon>Viridiplantae</taxon>
        <taxon>Streptophyta</taxon>
        <taxon>Embryophyta</taxon>
        <taxon>Tracheophyta</taxon>
        <taxon>Polypodiopsida</taxon>
        <taxon>Polypodiidae</taxon>
        <taxon>Polypodiales</taxon>
        <taxon>Pteridineae</taxon>
        <taxon>Pteridaceae</taxon>
        <taxon>Vittarioideae</taxon>
        <taxon>Adiantum</taxon>
    </lineage>
</organism>
<evidence type="ECO:0000256" key="1">
    <source>
        <dbReference type="ARBA" id="ARBA00022737"/>
    </source>
</evidence>
<proteinExistence type="predicted"/>
<dbReference type="NCBIfam" id="TIGR00756">
    <property type="entry name" value="PPR"/>
    <property type="match status" value="5"/>
</dbReference>
<feature type="repeat" description="PPR" evidence="2">
    <location>
        <begin position="413"/>
        <end position="447"/>
    </location>
</feature>
<dbReference type="GO" id="GO:0003729">
    <property type="term" value="F:mRNA binding"/>
    <property type="evidence" value="ECO:0007669"/>
    <property type="project" value="UniProtKB-ARBA"/>
</dbReference>
<dbReference type="InterPro" id="IPR046960">
    <property type="entry name" value="PPR_At4g14850-like_plant"/>
</dbReference>
<dbReference type="Gene3D" id="1.25.40.10">
    <property type="entry name" value="Tetratricopeptide repeat domain"/>
    <property type="match status" value="8"/>
</dbReference>
<dbReference type="InterPro" id="IPR011990">
    <property type="entry name" value="TPR-like_helical_dom_sf"/>
</dbReference>
<sequence length="875" mass="97522">MHQLPRVPSGYGFLSLRRWYSTSECAQRLCFAEEENYMGQSESRLTTATLLQWCGNVKSLALGMCIHDCSIKNQVDGDSSLHGKLIQMYSRCGDLDAAHALFLLNTHLRNVFIWNVMIRAYAHLGKYQMAFALFNQMLCEGTLPDNFTIVCVITACSCQVPLYEGQRLHARMMVDVPIMDNLVINALLNMYSKRRSLKDVKKIFNDMPEHNIVAWTAMIDALLQHVCRADALQFLGHMQVEGVLPDRIFMLSIISGCTESAAFFEGRKMHVSVLEMGYGSNIFLRTALVSMYGNCGVLGDARKVFVQPFEKNVALWNSFISLHAQFSLDVDASSHLNRMLQEGVLPDRVTFLHGLSACANKADVVEGIKIHMLALNAILGSDVMLGTSITHMYGKCGHLDAAWQVFQQLHERTVISWNVMLGILTQHGEFLKAFYLFGTMHKQGVFPDNFTFVHILDACPIPAFLTEGEQLHNYIVELGLESDVVLGTALMSMYGRCSSLAVACRMFEEMPEHNLVSWNTIILVHVQRGKCRDALRIFTQMLKNEISPDNSTLSSIIDGCVAESLLGEAVFMHAYAVESGYDLDDAMGISLITMYGKLGNVQDAVWVFKMVQVHDALSWTALLTVYMWSGNYEEALELYLRMEMDGVTAAKAMYLVVLEACANLSESSRGEEVFLGVTKKGLDLDAAVATALVNLYGKCGSLCAGKRVFDSIPDKDVILWTAMITTYAQNGFGTEAVCLFTGMQDSGLTPNNVTFVNMLTACSHAGLVHEGYRFLASMMWDYSLSPLVDHYDCAIDLFGRAGLLDEAEHLINRMPFLPRIISFMALLGACRCQADFERGARIAKRVLDLDLEITSPYVMFANLNLTEGMSEYEAN</sequence>
<evidence type="ECO:0000256" key="2">
    <source>
        <dbReference type="PROSITE-ProRule" id="PRU00708"/>
    </source>
</evidence>
<keyword evidence="1" id="KW-0677">Repeat</keyword>
<evidence type="ECO:0008006" key="5">
    <source>
        <dbReference type="Google" id="ProtNLM"/>
    </source>
</evidence>
<comment type="caution">
    <text evidence="3">The sequence shown here is derived from an EMBL/GenBank/DDBJ whole genome shotgun (WGS) entry which is preliminary data.</text>
</comment>
<dbReference type="PANTHER" id="PTHR47926:SF533">
    <property type="entry name" value="DYW DOMAIN-CONTAINING PROTEIN"/>
    <property type="match status" value="1"/>
</dbReference>
<dbReference type="OrthoDB" id="1896443at2759"/>
<evidence type="ECO:0000313" key="4">
    <source>
        <dbReference type="Proteomes" id="UP000886520"/>
    </source>
</evidence>
<feature type="repeat" description="PPR" evidence="2">
    <location>
        <begin position="110"/>
        <end position="144"/>
    </location>
</feature>
<dbReference type="PANTHER" id="PTHR47926">
    <property type="entry name" value="PENTATRICOPEPTIDE REPEAT-CONTAINING PROTEIN"/>
    <property type="match status" value="1"/>
</dbReference>
<reference evidence="3" key="1">
    <citation type="submission" date="2021-01" db="EMBL/GenBank/DDBJ databases">
        <title>Adiantum capillus-veneris genome.</title>
        <authorList>
            <person name="Fang Y."/>
            <person name="Liao Q."/>
        </authorList>
    </citation>
    <scope>NUCLEOTIDE SEQUENCE</scope>
    <source>
        <strain evidence="3">H3</strain>
        <tissue evidence="3">Leaf</tissue>
    </source>
</reference>
<keyword evidence="4" id="KW-1185">Reference proteome</keyword>
<feature type="repeat" description="PPR" evidence="2">
    <location>
        <begin position="180"/>
        <end position="214"/>
    </location>
</feature>
<dbReference type="Pfam" id="PF13041">
    <property type="entry name" value="PPR_2"/>
    <property type="match status" value="4"/>
</dbReference>
<feature type="repeat" description="PPR" evidence="2">
    <location>
        <begin position="615"/>
        <end position="649"/>
    </location>
</feature>
<dbReference type="Proteomes" id="UP000886520">
    <property type="component" value="Chromosome 10"/>
</dbReference>
<dbReference type="FunFam" id="1.25.40.10:FF:000073">
    <property type="entry name" value="Pentatricopeptide repeat-containing protein chloroplastic"/>
    <property type="match status" value="1"/>
</dbReference>
<name>A0A9D4UWW9_ADICA</name>
<feature type="repeat" description="PPR" evidence="2">
    <location>
        <begin position="514"/>
        <end position="548"/>
    </location>
</feature>
<protein>
    <recommendedName>
        <fullName evidence="5">Pentatricopeptide repeat-containing protein</fullName>
    </recommendedName>
</protein>
<feature type="repeat" description="PPR" evidence="2">
    <location>
        <begin position="716"/>
        <end position="750"/>
    </location>
</feature>
<dbReference type="GO" id="GO:0009451">
    <property type="term" value="P:RNA modification"/>
    <property type="evidence" value="ECO:0007669"/>
    <property type="project" value="InterPro"/>
</dbReference>
<dbReference type="FunFam" id="1.25.40.10:FF:000090">
    <property type="entry name" value="Pentatricopeptide repeat-containing protein, chloroplastic"/>
    <property type="match status" value="1"/>
</dbReference>
<evidence type="ECO:0000313" key="3">
    <source>
        <dbReference type="EMBL" id="KAI5075018.1"/>
    </source>
</evidence>
<dbReference type="InterPro" id="IPR002885">
    <property type="entry name" value="PPR_rpt"/>
</dbReference>
<dbReference type="EMBL" id="JABFUD020000010">
    <property type="protein sequence ID" value="KAI5075018.1"/>
    <property type="molecule type" value="Genomic_DNA"/>
</dbReference>
<accession>A0A9D4UWW9</accession>
<dbReference type="Pfam" id="PF01535">
    <property type="entry name" value="PPR"/>
    <property type="match status" value="4"/>
</dbReference>
<dbReference type="AlphaFoldDB" id="A0A9D4UWW9"/>